<reference evidence="1 2" key="1">
    <citation type="submission" date="2018-06" db="EMBL/GenBank/DDBJ databases">
        <title>Extensive metabolic versatility and redundancy in microbially diverse, dynamic hydrothermal sediments.</title>
        <authorList>
            <person name="Dombrowski N."/>
            <person name="Teske A."/>
            <person name="Baker B.J."/>
        </authorList>
    </citation>
    <scope>NUCLEOTIDE SEQUENCE [LARGE SCALE GENOMIC DNA]</scope>
    <source>
        <strain evidence="1">B47_G16</strain>
    </source>
</reference>
<evidence type="ECO:0000313" key="1">
    <source>
        <dbReference type="EMBL" id="RLE07152.1"/>
    </source>
</evidence>
<name>A0A497E1Y0_UNCAE</name>
<dbReference type="CDD" id="cd04645">
    <property type="entry name" value="LbH_gamma_CA_like"/>
    <property type="match status" value="1"/>
</dbReference>
<organism evidence="1 2">
    <name type="scientific">Aerophobetes bacterium</name>
    <dbReference type="NCBI Taxonomy" id="2030807"/>
    <lineage>
        <taxon>Bacteria</taxon>
        <taxon>Candidatus Aerophobota</taxon>
    </lineage>
</organism>
<dbReference type="InterPro" id="IPR011004">
    <property type="entry name" value="Trimer_LpxA-like_sf"/>
</dbReference>
<accession>A0A497E1Y0</accession>
<dbReference type="AlphaFoldDB" id="A0A497E1Y0"/>
<dbReference type="Gene3D" id="2.160.10.10">
    <property type="entry name" value="Hexapeptide repeat proteins"/>
    <property type="match status" value="1"/>
</dbReference>
<dbReference type="PANTHER" id="PTHR13061">
    <property type="entry name" value="DYNACTIN SUBUNIT P25"/>
    <property type="match status" value="1"/>
</dbReference>
<proteinExistence type="predicted"/>
<comment type="caution">
    <text evidence="1">The sequence shown here is derived from an EMBL/GenBank/DDBJ whole genome shotgun (WGS) entry which is preliminary data.</text>
</comment>
<dbReference type="EMBL" id="QMPZ01000191">
    <property type="protein sequence ID" value="RLE07152.1"/>
    <property type="molecule type" value="Genomic_DNA"/>
</dbReference>
<dbReference type="Pfam" id="PF00132">
    <property type="entry name" value="Hexapep"/>
    <property type="match status" value="2"/>
</dbReference>
<dbReference type="Proteomes" id="UP000279422">
    <property type="component" value="Unassembled WGS sequence"/>
</dbReference>
<protein>
    <submittedName>
        <fullName evidence="1">Gamma carbonic anhydrase family protein</fullName>
    </submittedName>
</protein>
<dbReference type="SUPFAM" id="SSF51161">
    <property type="entry name" value="Trimeric LpxA-like enzymes"/>
    <property type="match status" value="1"/>
</dbReference>
<gene>
    <name evidence="1" type="ORF">DRJ00_08625</name>
</gene>
<sequence length="171" mass="18524">MGRIIAFGRKKPKIHESAYIDPTAVIIGDVTIMENVSVWPLSVIRADEEKITIGNDSAILDHVLIEAPKNNPVEIGEKVIVSHCAALHGCKVGDKSLIGVGSIVLDGAIIESECIIGAGAVVPPHTKVPKRALMLGVPAKQVREVSEKEIKMIINEIIKIQRKAKKYVQKI</sequence>
<dbReference type="InterPro" id="IPR047324">
    <property type="entry name" value="LbH_gamma_CA-like"/>
</dbReference>
<dbReference type="InterPro" id="IPR001451">
    <property type="entry name" value="Hexapep"/>
</dbReference>
<evidence type="ECO:0000313" key="2">
    <source>
        <dbReference type="Proteomes" id="UP000279422"/>
    </source>
</evidence>
<dbReference type="PANTHER" id="PTHR13061:SF29">
    <property type="entry name" value="GAMMA CARBONIC ANHYDRASE-LIKE 1, MITOCHONDRIAL-RELATED"/>
    <property type="match status" value="1"/>
</dbReference>
<dbReference type="InterPro" id="IPR050484">
    <property type="entry name" value="Transf_Hexapept/Carb_Anhydrase"/>
</dbReference>